<dbReference type="PANTHER" id="PTHR45641">
    <property type="entry name" value="TETRATRICOPEPTIDE REPEAT PROTEIN (AFU_ORTHOLOGUE AFUA_6G03870)"/>
    <property type="match status" value="1"/>
</dbReference>
<dbReference type="SUPFAM" id="SSF48452">
    <property type="entry name" value="TPR-like"/>
    <property type="match status" value="3"/>
</dbReference>
<dbReference type="AlphaFoldDB" id="B7KL85"/>
<accession>B7KL85</accession>
<evidence type="ECO:0000313" key="7">
    <source>
        <dbReference type="Proteomes" id="UP000002384"/>
    </source>
</evidence>
<evidence type="ECO:0000256" key="4">
    <source>
        <dbReference type="SAM" id="Phobius"/>
    </source>
</evidence>
<keyword evidence="4" id="KW-0472">Membrane</keyword>
<dbReference type="InterPro" id="IPR019734">
    <property type="entry name" value="TPR_rpt"/>
</dbReference>
<feature type="transmembrane region" description="Helical" evidence="4">
    <location>
        <begin position="805"/>
        <end position="834"/>
    </location>
</feature>
<dbReference type="PRINTS" id="PR00381">
    <property type="entry name" value="KINESINLIGHT"/>
</dbReference>
<evidence type="ECO:0000313" key="6">
    <source>
        <dbReference type="EMBL" id="ACK72457.1"/>
    </source>
</evidence>
<name>B7KL85_GLOC7</name>
<keyword evidence="4" id="KW-0812">Transmembrane</keyword>
<proteinExistence type="predicted"/>
<feature type="repeat" description="TPR" evidence="3">
    <location>
        <begin position="530"/>
        <end position="563"/>
    </location>
</feature>
<feature type="repeat" description="TPR" evidence="3">
    <location>
        <begin position="488"/>
        <end position="521"/>
    </location>
</feature>
<dbReference type="Pfam" id="PF00931">
    <property type="entry name" value="NB-ARC"/>
    <property type="match status" value="1"/>
</dbReference>
<dbReference type="InterPro" id="IPR011990">
    <property type="entry name" value="TPR-like_helical_dom_sf"/>
</dbReference>
<evidence type="ECO:0000256" key="2">
    <source>
        <dbReference type="ARBA" id="ARBA00022803"/>
    </source>
</evidence>
<dbReference type="SMART" id="SM00028">
    <property type="entry name" value="TPR"/>
    <property type="match status" value="7"/>
</dbReference>
<dbReference type="EMBL" id="CP001291">
    <property type="protein sequence ID" value="ACK72457.1"/>
    <property type="molecule type" value="Genomic_DNA"/>
</dbReference>
<feature type="repeat" description="TPR" evidence="3">
    <location>
        <begin position="740"/>
        <end position="773"/>
    </location>
</feature>
<keyword evidence="4" id="KW-1133">Transmembrane helix</keyword>
<dbReference type="SUPFAM" id="SSF52540">
    <property type="entry name" value="P-loop containing nucleoside triphosphate hydrolases"/>
    <property type="match status" value="1"/>
</dbReference>
<feature type="repeat" description="TPR" evidence="3">
    <location>
        <begin position="614"/>
        <end position="647"/>
    </location>
</feature>
<evidence type="ECO:0000256" key="3">
    <source>
        <dbReference type="PROSITE-ProRule" id="PRU00339"/>
    </source>
</evidence>
<dbReference type="PROSITE" id="PS50005">
    <property type="entry name" value="TPR"/>
    <property type="match status" value="6"/>
</dbReference>
<dbReference type="KEGG" id="cyc:PCC7424_4084"/>
<dbReference type="Gene3D" id="3.40.50.300">
    <property type="entry name" value="P-loop containing nucleotide triphosphate hydrolases"/>
    <property type="match status" value="1"/>
</dbReference>
<dbReference type="eggNOG" id="COG0457">
    <property type="taxonomic scope" value="Bacteria"/>
</dbReference>
<reference evidence="7" key="1">
    <citation type="journal article" date="2011" name="MBio">
        <title>Novel metabolic attributes of the genus Cyanothece, comprising a group of unicellular nitrogen-fixing Cyanobacteria.</title>
        <authorList>
            <person name="Bandyopadhyay A."/>
            <person name="Elvitigala T."/>
            <person name="Welsh E."/>
            <person name="Stockel J."/>
            <person name="Liberton M."/>
            <person name="Min H."/>
            <person name="Sherman L.A."/>
            <person name="Pakrasi H.B."/>
        </authorList>
    </citation>
    <scope>NUCLEOTIDE SEQUENCE [LARGE SCALE GENOMIC DNA]</scope>
    <source>
        <strain evidence="7">PCC 7424</strain>
    </source>
</reference>
<dbReference type="GO" id="GO:0043531">
    <property type="term" value="F:ADP binding"/>
    <property type="evidence" value="ECO:0007669"/>
    <property type="project" value="InterPro"/>
</dbReference>
<dbReference type="Proteomes" id="UP000002384">
    <property type="component" value="Chromosome"/>
</dbReference>
<dbReference type="InterPro" id="IPR002182">
    <property type="entry name" value="NB-ARC"/>
</dbReference>
<gene>
    <name evidence="6" type="ordered locus">PCC7424_4084</name>
</gene>
<keyword evidence="7" id="KW-1185">Reference proteome</keyword>
<dbReference type="Gene3D" id="1.25.40.10">
    <property type="entry name" value="Tetratricopeptide repeat domain"/>
    <property type="match status" value="3"/>
</dbReference>
<sequence length="843" mass="96310">MGREKELHLLHEDLGRGDFVAVTGMGGVGKTELVTQYVKRYGEAYGGITWFNDRERGLAAEVFKFFVLQLNYEIPQELGGQRLSLKQQLEWCWSNYPACELPILLVFDDVTHLDNFREVVPSDNRFRVLVTTRLQYLDPNFISEVGLDVLSPENEPGKALELLESLLGTKDKRVQRKPQAAANICQCLEFLPLGIILVGGYLVNEPDLSLERMLQRLQEKKLAEEALQQRESLNKYERGVRAAFALTWEELNPLSQQVGMFLSLFSPKLIHWDLVVGVVCDLSPDPSPTMRGENIDLSPNPSPTMRGENIDIVPPSLVGKGVRGLGLNWSEEKLNEGKKQLYKRNLLQREEEREGCYKIHALVRWFLQERLEESGEIKGVLKQTFATAMITKAKIIPKQPSVTDIENVKDFIPHIEALAESLIEEAKDKRQGKIITSAFLSDEDIIRPFVGVGWFYQGQGLYFLAEPWLKQYVDVLKSYFGEEHPDVATSLNNLAVLYHYQGRYTEAEPLYLQALEMRKQLLGQSHPDVATSLNNLAILYYSMGRYEKAEPLYLEALEMYKQLLGQSHPDVATSLNNLAILYYSMGRYEKAEPLYLEALEMYKQLLGQSHPDVATSLNNLAILYYSMGRYEKAEPLYLEALEMYKQLLGQSHPDVATSLNNLAILYYSMRRYKKAEPLYLEAWEMYKQLLGQSHPLVATSLNNLALLYSSMGHYDKAEPLLLEALEMSKQLLGQSHPDVATSLNNLALLYSSMGRYEKAEPLYLEALEICERVLGNNHPNTVAIRENLDLMQQERTSLDIWSHRLGYVVGILLGIVILPVVILLVPFYVLWLLFKRLFTFLFR</sequence>
<organism evidence="6 7">
    <name type="scientific">Gloeothece citriformis (strain PCC 7424)</name>
    <name type="common">Cyanothece sp. (strain PCC 7424)</name>
    <dbReference type="NCBI Taxonomy" id="65393"/>
    <lineage>
        <taxon>Bacteria</taxon>
        <taxon>Bacillati</taxon>
        <taxon>Cyanobacteriota</taxon>
        <taxon>Cyanophyceae</taxon>
        <taxon>Oscillatoriophycideae</taxon>
        <taxon>Chroococcales</taxon>
        <taxon>Aphanothecaceae</taxon>
        <taxon>Gloeothece</taxon>
        <taxon>Gloeothece citriformis</taxon>
    </lineage>
</organism>
<dbReference type="InterPro" id="IPR027417">
    <property type="entry name" value="P-loop_NTPase"/>
</dbReference>
<evidence type="ECO:0000259" key="5">
    <source>
        <dbReference type="Pfam" id="PF00931"/>
    </source>
</evidence>
<evidence type="ECO:0000256" key="1">
    <source>
        <dbReference type="ARBA" id="ARBA00022737"/>
    </source>
</evidence>
<dbReference type="PANTHER" id="PTHR45641:SF19">
    <property type="entry name" value="NEPHROCYSTIN-3"/>
    <property type="match status" value="1"/>
</dbReference>
<protein>
    <submittedName>
        <fullName evidence="6">TPR repeat-containing protein</fullName>
    </submittedName>
</protein>
<dbReference type="STRING" id="65393.PCC7424_4084"/>
<keyword evidence="2 3" id="KW-0802">TPR repeat</keyword>
<dbReference type="HOGENOM" id="CLU_000288_125_8_3"/>
<feature type="domain" description="NB-ARC" evidence="5">
    <location>
        <begin position="12"/>
        <end position="137"/>
    </location>
</feature>
<feature type="repeat" description="TPR" evidence="3">
    <location>
        <begin position="698"/>
        <end position="731"/>
    </location>
</feature>
<feature type="repeat" description="TPR" evidence="3">
    <location>
        <begin position="572"/>
        <end position="605"/>
    </location>
</feature>
<dbReference type="Pfam" id="PF13374">
    <property type="entry name" value="TPR_10"/>
    <property type="match status" value="1"/>
</dbReference>
<keyword evidence="1" id="KW-0677">Repeat</keyword>
<dbReference type="Pfam" id="PF13424">
    <property type="entry name" value="TPR_12"/>
    <property type="match status" value="3"/>
</dbReference>